<gene>
    <name evidence="8" type="ORF">COV74_07580</name>
</gene>
<feature type="transmembrane region" description="Helical" evidence="7">
    <location>
        <begin position="12"/>
        <end position="32"/>
    </location>
</feature>
<keyword evidence="2" id="KW-1003">Cell membrane</keyword>
<evidence type="ECO:0000313" key="9">
    <source>
        <dbReference type="Proteomes" id="UP000230859"/>
    </source>
</evidence>
<dbReference type="PANTHER" id="PTHR30606:SF10">
    <property type="entry name" value="PHOSPHATIDYLINOSITOL MANNOSIDE ACYLTRANSFERASE"/>
    <property type="match status" value="1"/>
</dbReference>
<accession>A0A2H0LMW0</accession>
<keyword evidence="3" id="KW-0997">Cell inner membrane</keyword>
<dbReference type="GO" id="GO:0009247">
    <property type="term" value="P:glycolipid biosynthetic process"/>
    <property type="evidence" value="ECO:0007669"/>
    <property type="project" value="UniProtKB-ARBA"/>
</dbReference>
<protein>
    <recommendedName>
        <fullName evidence="10">Lipid A biosynthesis acyltransferase</fullName>
    </recommendedName>
</protein>
<keyword evidence="7" id="KW-0812">Transmembrane</keyword>
<evidence type="ECO:0000256" key="1">
    <source>
        <dbReference type="ARBA" id="ARBA00004533"/>
    </source>
</evidence>
<evidence type="ECO:0000256" key="2">
    <source>
        <dbReference type="ARBA" id="ARBA00022475"/>
    </source>
</evidence>
<keyword evidence="6" id="KW-0012">Acyltransferase</keyword>
<evidence type="ECO:0000256" key="7">
    <source>
        <dbReference type="SAM" id="Phobius"/>
    </source>
</evidence>
<proteinExistence type="predicted"/>
<comment type="caution">
    <text evidence="8">The sequence shown here is derived from an EMBL/GenBank/DDBJ whole genome shotgun (WGS) entry which is preliminary data.</text>
</comment>
<evidence type="ECO:0008006" key="10">
    <source>
        <dbReference type="Google" id="ProtNLM"/>
    </source>
</evidence>
<evidence type="ECO:0000256" key="5">
    <source>
        <dbReference type="ARBA" id="ARBA00023136"/>
    </source>
</evidence>
<dbReference type="Proteomes" id="UP000230859">
    <property type="component" value="Unassembled WGS sequence"/>
</dbReference>
<dbReference type="GO" id="GO:0016746">
    <property type="term" value="F:acyltransferase activity"/>
    <property type="evidence" value="ECO:0007669"/>
    <property type="project" value="UniProtKB-KW"/>
</dbReference>
<organism evidence="8 9">
    <name type="scientific">Candidatus Abzuiibacterium crystallinum</name>
    <dbReference type="NCBI Taxonomy" id="1974748"/>
    <lineage>
        <taxon>Bacteria</taxon>
        <taxon>Pseudomonadati</taxon>
        <taxon>Candidatus Omnitrophota</taxon>
        <taxon>Candidatus Abzuiibacterium</taxon>
    </lineage>
</organism>
<keyword evidence="4" id="KW-0808">Transferase</keyword>
<evidence type="ECO:0000256" key="3">
    <source>
        <dbReference type="ARBA" id="ARBA00022519"/>
    </source>
</evidence>
<dbReference type="AlphaFoldDB" id="A0A2H0LMW0"/>
<name>A0A2H0LMW0_9BACT</name>
<evidence type="ECO:0000256" key="4">
    <source>
        <dbReference type="ARBA" id="ARBA00022679"/>
    </source>
</evidence>
<evidence type="ECO:0000256" key="6">
    <source>
        <dbReference type="ARBA" id="ARBA00023315"/>
    </source>
</evidence>
<keyword evidence="5 7" id="KW-0472">Membrane</keyword>
<reference evidence="8 9" key="1">
    <citation type="submission" date="2017-09" db="EMBL/GenBank/DDBJ databases">
        <title>Depth-based differentiation of microbial function through sediment-hosted aquifers and enrichment of novel symbionts in the deep terrestrial subsurface.</title>
        <authorList>
            <person name="Probst A.J."/>
            <person name="Ladd B."/>
            <person name="Jarett J.K."/>
            <person name="Geller-Mcgrath D.E."/>
            <person name="Sieber C.M."/>
            <person name="Emerson J.B."/>
            <person name="Anantharaman K."/>
            <person name="Thomas B.C."/>
            <person name="Malmstrom R."/>
            <person name="Stieglmeier M."/>
            <person name="Klingl A."/>
            <person name="Woyke T."/>
            <person name="Ryan C.M."/>
            <person name="Banfield J.F."/>
        </authorList>
    </citation>
    <scope>NUCLEOTIDE SEQUENCE [LARGE SCALE GENOMIC DNA]</scope>
    <source>
        <strain evidence="8">CG11_big_fil_rev_8_21_14_0_20_45_26</strain>
    </source>
</reference>
<comment type="subcellular location">
    <subcellularLocation>
        <location evidence="1">Cell inner membrane</location>
    </subcellularLocation>
</comment>
<evidence type="ECO:0000313" key="8">
    <source>
        <dbReference type="EMBL" id="PIQ85749.1"/>
    </source>
</evidence>
<dbReference type="CDD" id="cd07984">
    <property type="entry name" value="LPLAT_LABLAT-like"/>
    <property type="match status" value="1"/>
</dbReference>
<keyword evidence="7" id="KW-1133">Transmembrane helix</keyword>
<sequence length="322" mass="37390">MIFKFMIRFIYFLHYLLARLIAGLLNLIPFGLAKCIARSMCRLFYYILSERRTIALHNLRMVFPEKSEAEIKTIALDSFANMGKIGIEFIRFPKLLRNKDFFKIDKPEVVQKALAYKKGVIVIVSHLTNWEAVAIVCGAAHTSYTIGRPLRNPYLYNYVKYLRGLTGTVSIDKAGAIREVMKQLKYNYLFGFLIDQHERQGAVKTNFFGKPCFTTTLPARIGAKWQIPVITCFADRDENDWLVVRSNGPYFLKNSGDEEADAVSNTQFLNDKIEEEIRKRPGDWLWMHRRWRAAYGNELSFMQQKHQDEALQAGTDERRVYG</sequence>
<dbReference type="PANTHER" id="PTHR30606">
    <property type="entry name" value="LIPID A BIOSYNTHESIS LAUROYL ACYLTRANSFERASE"/>
    <property type="match status" value="1"/>
</dbReference>
<dbReference type="EMBL" id="PCVY01000062">
    <property type="protein sequence ID" value="PIQ85749.1"/>
    <property type="molecule type" value="Genomic_DNA"/>
</dbReference>
<dbReference type="PIRSF" id="PIRSF026649">
    <property type="entry name" value="MsbB"/>
    <property type="match status" value="1"/>
</dbReference>
<dbReference type="InterPro" id="IPR004960">
    <property type="entry name" value="LipA_acyltrans"/>
</dbReference>
<dbReference type="Pfam" id="PF03279">
    <property type="entry name" value="Lip_A_acyltrans"/>
    <property type="match status" value="1"/>
</dbReference>
<dbReference type="GO" id="GO:0005886">
    <property type="term" value="C:plasma membrane"/>
    <property type="evidence" value="ECO:0007669"/>
    <property type="project" value="UniProtKB-SubCell"/>
</dbReference>